<evidence type="ECO:0000256" key="2">
    <source>
        <dbReference type="SAM" id="SignalP"/>
    </source>
</evidence>
<dbReference type="CDD" id="cd00063">
    <property type="entry name" value="FN3"/>
    <property type="match status" value="1"/>
</dbReference>
<dbReference type="InterPro" id="IPR013783">
    <property type="entry name" value="Ig-like_fold"/>
</dbReference>
<evidence type="ECO:0000313" key="5">
    <source>
        <dbReference type="RefSeq" id="XP_038870834.1"/>
    </source>
</evidence>
<dbReference type="AlphaFoldDB" id="A0A8U1F7Q1"/>
<feature type="chain" id="PRO_5036447566" evidence="2">
    <location>
        <begin position="23"/>
        <end position="222"/>
    </location>
</feature>
<evidence type="ECO:0000259" key="3">
    <source>
        <dbReference type="Pfam" id="PF09294"/>
    </source>
</evidence>
<dbReference type="Pfam" id="PF09294">
    <property type="entry name" value="Interfer-bind"/>
    <property type="match status" value="1"/>
</dbReference>
<gene>
    <name evidence="5" type="primary">LOC120064369</name>
</gene>
<name>A0A8U1F7Q1_SALNM</name>
<reference evidence="5" key="1">
    <citation type="submission" date="2025-08" db="UniProtKB">
        <authorList>
            <consortium name="RefSeq"/>
        </authorList>
    </citation>
    <scope>IDENTIFICATION</scope>
    <source>
        <tissue evidence="5">White muscle</tissue>
    </source>
</reference>
<proteinExistence type="predicted"/>
<dbReference type="RefSeq" id="XP_038870834.1">
    <property type="nucleotide sequence ID" value="XM_039014906.1"/>
</dbReference>
<dbReference type="SUPFAM" id="SSF49265">
    <property type="entry name" value="Fibronectin type III"/>
    <property type="match status" value="1"/>
</dbReference>
<accession>A0A8U1F7Q1</accession>
<dbReference type="InterPro" id="IPR050650">
    <property type="entry name" value="Type-II_Cytokine-TF_Rcpt"/>
</dbReference>
<feature type="transmembrane region" description="Helical" evidence="1">
    <location>
        <begin position="124"/>
        <end position="146"/>
    </location>
</feature>
<organism evidence="4 5">
    <name type="scientific">Salvelinus namaycush</name>
    <name type="common">Lake trout</name>
    <name type="synonym">Salmo namaycush</name>
    <dbReference type="NCBI Taxonomy" id="8040"/>
    <lineage>
        <taxon>Eukaryota</taxon>
        <taxon>Metazoa</taxon>
        <taxon>Chordata</taxon>
        <taxon>Craniata</taxon>
        <taxon>Vertebrata</taxon>
        <taxon>Euteleostomi</taxon>
        <taxon>Actinopterygii</taxon>
        <taxon>Neopterygii</taxon>
        <taxon>Teleostei</taxon>
        <taxon>Protacanthopterygii</taxon>
        <taxon>Salmoniformes</taxon>
        <taxon>Salmonidae</taxon>
        <taxon>Salmoninae</taxon>
        <taxon>Salvelinus</taxon>
    </lineage>
</organism>
<dbReference type="GO" id="GO:0005886">
    <property type="term" value="C:plasma membrane"/>
    <property type="evidence" value="ECO:0007669"/>
    <property type="project" value="TreeGrafter"/>
</dbReference>
<protein>
    <submittedName>
        <fullName evidence="5">Uncharacterized protein LOC120064369 isoform X1</fullName>
    </submittedName>
</protein>
<keyword evidence="1" id="KW-1133">Transmembrane helix</keyword>
<dbReference type="PANTHER" id="PTHR20859:SF53">
    <property type="entry name" value="INTERLEUKIN-22 RECEPTOR SUBUNIT ALPHA-1"/>
    <property type="match status" value="1"/>
</dbReference>
<dbReference type="InterPro" id="IPR003961">
    <property type="entry name" value="FN3_dom"/>
</dbReference>
<dbReference type="Proteomes" id="UP000808372">
    <property type="component" value="Chromosome 19"/>
</dbReference>
<feature type="domain" description="Interferon/interleukin receptor" evidence="3">
    <location>
        <begin position="45"/>
        <end position="113"/>
    </location>
</feature>
<sequence>MLCLKCVLSFWTLCQVIKQAHPADSCSPVVQIKPQAGFLMVNIGKNCLWDEHGDHCHYVVNYGREGEKLEEYVSKSPKTLRGLEIGGRYCVQVRYVCYHNPLGTSSPLQCVSIPESERTRHTRIVAISVTLTILLGFLVVGLAFIYRHHEKIKQFLRPPLQLPDHYREYLSGYFPQQGLSITRTTRACEESHDLISIVCCEEDRSDRTGLARLLNWSHPLAL</sequence>
<keyword evidence="1" id="KW-0472">Membrane</keyword>
<dbReference type="GO" id="GO:0004896">
    <property type="term" value="F:cytokine receptor activity"/>
    <property type="evidence" value="ECO:0007669"/>
    <property type="project" value="TreeGrafter"/>
</dbReference>
<dbReference type="InterPro" id="IPR036116">
    <property type="entry name" value="FN3_sf"/>
</dbReference>
<dbReference type="Gene3D" id="2.60.40.10">
    <property type="entry name" value="Immunoglobulins"/>
    <property type="match status" value="1"/>
</dbReference>
<evidence type="ECO:0000313" key="4">
    <source>
        <dbReference type="Proteomes" id="UP000808372"/>
    </source>
</evidence>
<feature type="signal peptide" evidence="2">
    <location>
        <begin position="1"/>
        <end position="22"/>
    </location>
</feature>
<dbReference type="GeneID" id="120064369"/>
<keyword evidence="4" id="KW-1185">Reference proteome</keyword>
<evidence type="ECO:0000256" key="1">
    <source>
        <dbReference type="SAM" id="Phobius"/>
    </source>
</evidence>
<keyword evidence="1" id="KW-0812">Transmembrane</keyword>
<dbReference type="InterPro" id="IPR015373">
    <property type="entry name" value="Interferon/interleukin_rcp_dom"/>
</dbReference>
<dbReference type="PANTHER" id="PTHR20859">
    <property type="entry name" value="INTERFERON/INTERLEUKIN RECEPTOR"/>
    <property type="match status" value="1"/>
</dbReference>
<dbReference type="KEGG" id="snh:120064369"/>
<keyword evidence="2" id="KW-0732">Signal</keyword>